<evidence type="ECO:0000313" key="6">
    <source>
        <dbReference type="Proteomes" id="UP000282185"/>
    </source>
</evidence>
<evidence type="ECO:0000313" key="4">
    <source>
        <dbReference type="EMBL" id="RRR24079.1"/>
    </source>
</evidence>
<sequence>MTAHPPLHASRRTVLGSSLTLLALAACGPNASGGDRAAEGDGTMLRFGWWGNATRDELTQQALDAYQEVAPEVSISPEPGDWSGYWDKLATQVAGGDAPDVIQMDESYLAEYSSRGILADLGATAIATDGFDPSALEAGKVDGGLYAMNAGINAPVLLANPALFEEAGVEMPDDTTWTWDDLVDIATRISEGTPEGTYGCQQLGAAGGPPLTVFLRQLGGERFSADGGIGYTAEQLAQWWDLTLRLQDSGAAPEASIAVEETGQSVDQSLFAVGKCALQAQWSNQVVTLDAALDGTATVLRMPSMTGSAADAKLWYKASMYFAVAETTANLEASAAFVDWMVNSPDAGTILQVERGVPANLEVRAAIAEDLTDSDRKAVDFIEAIAEELGDPPPITPPGGSAADDAISRHAEDVLFGRSTPDEAAQAAVEEATGALA</sequence>
<keyword evidence="2" id="KW-0732">Signal</keyword>
<organism evidence="4 6">
    <name type="scientific">Brachybacterium saurashtrense</name>
    <dbReference type="NCBI Taxonomy" id="556288"/>
    <lineage>
        <taxon>Bacteria</taxon>
        <taxon>Bacillati</taxon>
        <taxon>Actinomycetota</taxon>
        <taxon>Actinomycetes</taxon>
        <taxon>Micrococcales</taxon>
        <taxon>Dermabacteraceae</taxon>
        <taxon>Brachybacterium</taxon>
    </lineage>
</organism>
<dbReference type="PANTHER" id="PTHR43649">
    <property type="entry name" value="ARABINOSE-BINDING PROTEIN-RELATED"/>
    <property type="match status" value="1"/>
</dbReference>
<dbReference type="OrthoDB" id="7918484at2"/>
<name>A0A345YQY7_9MICO</name>
<evidence type="ECO:0000313" key="5">
    <source>
        <dbReference type="Proteomes" id="UP000254236"/>
    </source>
</evidence>
<feature type="region of interest" description="Disordered" evidence="1">
    <location>
        <begin position="418"/>
        <end position="437"/>
    </location>
</feature>
<dbReference type="Proteomes" id="UP000282185">
    <property type="component" value="Unassembled WGS sequence"/>
</dbReference>
<feature type="signal peptide" evidence="2">
    <location>
        <begin position="1"/>
        <end position="25"/>
    </location>
</feature>
<dbReference type="Gene3D" id="3.40.190.10">
    <property type="entry name" value="Periplasmic binding protein-like II"/>
    <property type="match status" value="2"/>
</dbReference>
<feature type="compositionally biased region" description="Low complexity" evidence="1">
    <location>
        <begin position="423"/>
        <end position="437"/>
    </location>
</feature>
<dbReference type="RefSeq" id="WP_115414089.1">
    <property type="nucleotide sequence ID" value="NZ_CP031356.1"/>
</dbReference>
<accession>A0A345YQY7</accession>
<dbReference type="EMBL" id="CP031356">
    <property type="protein sequence ID" value="AXK46339.1"/>
    <property type="molecule type" value="Genomic_DNA"/>
</dbReference>
<reference evidence="3 5" key="1">
    <citation type="submission" date="2018-07" db="EMBL/GenBank/DDBJ databases">
        <title>Brachybacterium saurashtrense DSM 23186 genome sequence.</title>
        <authorList>
            <person name="Guo L."/>
        </authorList>
    </citation>
    <scope>NUCLEOTIDE SEQUENCE [LARGE SCALE GENOMIC DNA]</scope>
    <source>
        <strain evidence="3 5">DSM 23186</strain>
    </source>
</reference>
<feature type="chain" id="PRO_5044190470" evidence="2">
    <location>
        <begin position="26"/>
        <end position="437"/>
    </location>
</feature>
<dbReference type="Pfam" id="PF13416">
    <property type="entry name" value="SBP_bac_8"/>
    <property type="match status" value="1"/>
</dbReference>
<dbReference type="InterPro" id="IPR050490">
    <property type="entry name" value="Bact_solute-bd_prot1"/>
</dbReference>
<protein>
    <submittedName>
        <fullName evidence="4">Extracellular solute-binding protein</fullName>
    </submittedName>
</protein>
<dbReference type="KEGG" id="bsau:DWV08_12445"/>
<proteinExistence type="predicted"/>
<evidence type="ECO:0000256" key="2">
    <source>
        <dbReference type="SAM" id="SignalP"/>
    </source>
</evidence>
<evidence type="ECO:0000313" key="3">
    <source>
        <dbReference type="EMBL" id="AXK46339.1"/>
    </source>
</evidence>
<dbReference type="AlphaFoldDB" id="A0A345YQY7"/>
<reference evidence="4 6" key="2">
    <citation type="submission" date="2018-08" db="EMBL/GenBank/DDBJ databases">
        <title>Brachybacterium saurashtrense DSM 23186.</title>
        <authorList>
            <person name="Li Y."/>
        </authorList>
    </citation>
    <scope>NUCLEOTIDE SEQUENCE [LARGE SCALE GENOMIC DNA]</scope>
    <source>
        <strain evidence="4 6">DSM 23186</strain>
    </source>
</reference>
<evidence type="ECO:0000256" key="1">
    <source>
        <dbReference type="SAM" id="MobiDB-lite"/>
    </source>
</evidence>
<dbReference type="PANTHER" id="PTHR43649:SF11">
    <property type="entry name" value="ABC TRANSPORTER SUBSTRATE-BINDING PROTEIN YESO-RELATED"/>
    <property type="match status" value="1"/>
</dbReference>
<dbReference type="Proteomes" id="UP000254236">
    <property type="component" value="Chromosome"/>
</dbReference>
<gene>
    <name evidence="3" type="ORF">DWV08_12445</name>
    <name evidence="4" type="ORF">DXU92_04195</name>
</gene>
<dbReference type="InterPro" id="IPR006059">
    <property type="entry name" value="SBP"/>
</dbReference>
<dbReference type="EMBL" id="QSWH01000002">
    <property type="protein sequence ID" value="RRR24079.1"/>
    <property type="molecule type" value="Genomic_DNA"/>
</dbReference>
<dbReference type="InterPro" id="IPR006311">
    <property type="entry name" value="TAT_signal"/>
</dbReference>
<dbReference type="PROSITE" id="PS51318">
    <property type="entry name" value="TAT"/>
    <property type="match status" value="1"/>
</dbReference>
<feature type="region of interest" description="Disordered" evidence="1">
    <location>
        <begin position="388"/>
        <end position="407"/>
    </location>
</feature>
<keyword evidence="5" id="KW-1185">Reference proteome</keyword>
<dbReference type="SUPFAM" id="SSF53850">
    <property type="entry name" value="Periplasmic binding protein-like II"/>
    <property type="match status" value="1"/>
</dbReference>